<accession>A0A382BKV4</accession>
<sequence length="657" mass="73831">MYKPLTLIVLLLTSSFTVLDVSSIDVSIEETGEETPRPMAINYIPFKEVATIVIDEKDDKMMISYSLLSKDKEDFRIPDSLEAKILGTEKIVSIVYTSEDNCALGVLNATCILINIPLKEIKEEIEITDSYDPETGIGYKEMQKTAREIGDSIIDDINQALAINVEYHSVVALTDYDLTDEDAAVLSVVYTMYDLPAKLLYNMLILQNITDEIRMAAGFFNHAKDLTADENSEFKFSMIVEPTRILYSLHLSVISSDNEIDFNNFSPIDLLRVDELNRSKLFADGFYPLNSIVNVIIFSERELQVLKTNSEVIASIGNANELQKNGWYFISSKSDSDDGINKLDLRYLFGKTNSVSKQQLLLSIIPIVEDVKPIEISEWLPVGVKSPAPNFEREFGTITGLYEEIGSPKKNYTYTWGMELIRGIPDKITSNIDLGLPEDAKIIKGDETELLVFYLLVPNTGDTSAAFYPQYSKMYDGKDRIFDSLTHEFKNPTGWSEECLVNPVMIQPGQQKLMKLCFEIPKDADHFKIVTLLPYYNDPRSDSAIGGYYDIVAMFDRLGIGEDALPQPAEETNQGGGCLIATATFGSEMAPQVQLLRELRDNTVLQTESGSAFMTGFNQFYYSFSPYIADYERENPAFKETVKLALTPLLTSLTLLQ</sequence>
<evidence type="ECO:0008006" key="3">
    <source>
        <dbReference type="Google" id="ProtNLM"/>
    </source>
</evidence>
<evidence type="ECO:0000313" key="2">
    <source>
        <dbReference type="EMBL" id="SVB14476.1"/>
    </source>
</evidence>
<evidence type="ECO:0000256" key="1">
    <source>
        <dbReference type="ARBA" id="ARBA00022729"/>
    </source>
</evidence>
<dbReference type="AlphaFoldDB" id="A0A382BKV4"/>
<dbReference type="NCBIfam" id="NF041770">
    <property type="entry name" value="CFI_box_CTERM"/>
    <property type="match status" value="1"/>
</dbReference>
<proteinExistence type="predicted"/>
<reference evidence="2" key="1">
    <citation type="submission" date="2018-05" db="EMBL/GenBank/DDBJ databases">
        <authorList>
            <person name="Lanie J.A."/>
            <person name="Ng W.-L."/>
            <person name="Kazmierczak K.M."/>
            <person name="Andrzejewski T.M."/>
            <person name="Davidsen T.M."/>
            <person name="Wayne K.J."/>
            <person name="Tettelin H."/>
            <person name="Glass J.I."/>
            <person name="Rusch D."/>
            <person name="Podicherti R."/>
            <person name="Tsui H.-C.T."/>
            <person name="Winkler M.E."/>
        </authorList>
    </citation>
    <scope>NUCLEOTIDE SEQUENCE</scope>
</reference>
<dbReference type="EMBL" id="UINC01030304">
    <property type="protein sequence ID" value="SVB14476.1"/>
    <property type="molecule type" value="Genomic_DNA"/>
</dbReference>
<protein>
    <recommendedName>
        <fullName evidence="3">DUF11 domain-containing protein</fullName>
    </recommendedName>
</protein>
<feature type="non-terminal residue" evidence="2">
    <location>
        <position position="657"/>
    </location>
</feature>
<gene>
    <name evidence="2" type="ORF">METZ01_LOCUS167330</name>
</gene>
<dbReference type="InterPro" id="IPR029050">
    <property type="entry name" value="Immunoprotect_excell_Ig-like"/>
</dbReference>
<dbReference type="InterPro" id="IPR049886">
    <property type="entry name" value="CFI_box_CTERM_dom"/>
</dbReference>
<name>A0A382BKV4_9ZZZZ</name>
<dbReference type="Gene3D" id="2.60.40.1240">
    <property type="match status" value="1"/>
</dbReference>
<organism evidence="2">
    <name type="scientific">marine metagenome</name>
    <dbReference type="NCBI Taxonomy" id="408172"/>
    <lineage>
        <taxon>unclassified sequences</taxon>
        <taxon>metagenomes</taxon>
        <taxon>ecological metagenomes</taxon>
    </lineage>
</organism>
<keyword evidence="1" id="KW-0732">Signal</keyword>